<comment type="caution">
    <text evidence="1">The sequence shown here is derived from an EMBL/GenBank/DDBJ whole genome shotgun (WGS) entry which is preliminary data.</text>
</comment>
<sequence length="229" mass="25893">MSCPLIQVEIKFLFELLDNFILSLNASQASDNELGFSSGYLACRWPAIALKHDETLSKMLMSPSKYFPSTEELAKLSLKDPAAITHFNQEVQRPMLQEAVKVIKDHGTKWLSFPKLFGTGADQEFQSSFWSSVLRVLDIPLERKPGNIPIKNVYVYGQSIYTLVSKDKAGLVKGANFWNLLQPQLLNEIKAVATTHESFLINKENCCHLFEVYAKHIFSLPVNNVIAER</sequence>
<proteinExistence type="predicted"/>
<dbReference type="EMBL" id="JARQWQ010000090">
    <property type="protein sequence ID" value="KAK2552070.1"/>
    <property type="molecule type" value="Genomic_DNA"/>
</dbReference>
<name>A0AAD9Q0I3_ACRCE</name>
<organism evidence="1 2">
    <name type="scientific">Acropora cervicornis</name>
    <name type="common">Staghorn coral</name>
    <dbReference type="NCBI Taxonomy" id="6130"/>
    <lineage>
        <taxon>Eukaryota</taxon>
        <taxon>Metazoa</taxon>
        <taxon>Cnidaria</taxon>
        <taxon>Anthozoa</taxon>
        <taxon>Hexacorallia</taxon>
        <taxon>Scleractinia</taxon>
        <taxon>Astrocoeniina</taxon>
        <taxon>Acroporidae</taxon>
        <taxon>Acropora</taxon>
    </lineage>
</organism>
<accession>A0AAD9Q0I3</accession>
<dbReference type="Proteomes" id="UP001249851">
    <property type="component" value="Unassembled WGS sequence"/>
</dbReference>
<protein>
    <submittedName>
        <fullName evidence="1">Uncharacterized protein</fullName>
    </submittedName>
</protein>
<reference evidence="1" key="2">
    <citation type="journal article" date="2023" name="Science">
        <title>Genomic signatures of disease resistance in endangered staghorn corals.</title>
        <authorList>
            <person name="Vollmer S.V."/>
            <person name="Selwyn J.D."/>
            <person name="Despard B.A."/>
            <person name="Roesel C.L."/>
        </authorList>
    </citation>
    <scope>NUCLEOTIDE SEQUENCE</scope>
    <source>
        <strain evidence="1">K2</strain>
    </source>
</reference>
<evidence type="ECO:0000313" key="1">
    <source>
        <dbReference type="EMBL" id="KAK2552070.1"/>
    </source>
</evidence>
<gene>
    <name evidence="1" type="ORF">P5673_026815</name>
</gene>
<dbReference type="AlphaFoldDB" id="A0AAD9Q0I3"/>
<reference evidence="1" key="1">
    <citation type="journal article" date="2023" name="G3 (Bethesda)">
        <title>Whole genome assembly and annotation of the endangered Caribbean coral Acropora cervicornis.</title>
        <authorList>
            <person name="Selwyn J.D."/>
            <person name="Vollmer S.V."/>
        </authorList>
    </citation>
    <scope>NUCLEOTIDE SEQUENCE</scope>
    <source>
        <strain evidence="1">K2</strain>
    </source>
</reference>
<keyword evidence="2" id="KW-1185">Reference proteome</keyword>
<evidence type="ECO:0000313" key="2">
    <source>
        <dbReference type="Proteomes" id="UP001249851"/>
    </source>
</evidence>